<evidence type="ECO:0000313" key="4">
    <source>
        <dbReference type="EMBL" id="ELT97301.1"/>
    </source>
</evidence>
<dbReference type="SMART" id="SM00252">
    <property type="entry name" value="SH2"/>
    <property type="match status" value="1"/>
</dbReference>
<reference evidence="5" key="3">
    <citation type="submission" date="2015-06" db="UniProtKB">
        <authorList>
            <consortium name="EnsemblMetazoa"/>
        </authorList>
    </citation>
    <scope>IDENTIFICATION</scope>
</reference>
<dbReference type="InterPro" id="IPR000980">
    <property type="entry name" value="SH2"/>
</dbReference>
<dbReference type="InterPro" id="IPR036860">
    <property type="entry name" value="SH2_dom_sf"/>
</dbReference>
<gene>
    <name evidence="4" type="ORF">CAPTEDRAFT_76715</name>
</gene>
<dbReference type="EMBL" id="AMQN01010973">
    <property type="status" value="NOT_ANNOTATED_CDS"/>
    <property type="molecule type" value="Genomic_DNA"/>
</dbReference>
<dbReference type="GO" id="GO:0046935">
    <property type="term" value="F:1-phosphatidylinositol-3-kinase regulator activity"/>
    <property type="evidence" value="ECO:0007669"/>
    <property type="project" value="TreeGrafter"/>
</dbReference>
<feature type="non-terminal residue" evidence="4">
    <location>
        <position position="1"/>
    </location>
</feature>
<accession>R7U0Z7</accession>
<dbReference type="OMA" id="RDSENCA"/>
<feature type="non-terminal residue" evidence="4">
    <location>
        <position position="150"/>
    </location>
</feature>
<dbReference type="PROSITE" id="PS50001">
    <property type="entry name" value="SH2"/>
    <property type="match status" value="1"/>
</dbReference>
<dbReference type="EnsemblMetazoa" id="CapteT76715">
    <property type="protein sequence ID" value="CapteP76715"/>
    <property type="gene ID" value="CapteG76715"/>
</dbReference>
<dbReference type="PANTHER" id="PTHR10155">
    <property type="entry name" value="PHOSPHATIDYLINOSITOL 3-KINASE REGULATORY SUBUNIT"/>
    <property type="match status" value="1"/>
</dbReference>
<dbReference type="SUPFAM" id="SSF55550">
    <property type="entry name" value="SH2 domain"/>
    <property type="match status" value="1"/>
</dbReference>
<dbReference type="HOGENOM" id="CLU_079452_3_1_1"/>
<dbReference type="Proteomes" id="UP000014760">
    <property type="component" value="Unassembled WGS sequence"/>
</dbReference>
<dbReference type="STRING" id="283909.R7U0Z7"/>
<reference evidence="4 6" key="2">
    <citation type="journal article" date="2013" name="Nature">
        <title>Insights into bilaterian evolution from three spiralian genomes.</title>
        <authorList>
            <person name="Simakov O."/>
            <person name="Marletaz F."/>
            <person name="Cho S.J."/>
            <person name="Edsinger-Gonzales E."/>
            <person name="Havlak P."/>
            <person name="Hellsten U."/>
            <person name="Kuo D.H."/>
            <person name="Larsson T."/>
            <person name="Lv J."/>
            <person name="Arendt D."/>
            <person name="Savage R."/>
            <person name="Osoegawa K."/>
            <person name="de Jong P."/>
            <person name="Grimwood J."/>
            <person name="Chapman J.A."/>
            <person name="Shapiro H."/>
            <person name="Aerts A."/>
            <person name="Otillar R.P."/>
            <person name="Terry A.Y."/>
            <person name="Boore J.L."/>
            <person name="Grigoriev I.V."/>
            <person name="Lindberg D.R."/>
            <person name="Seaver E.C."/>
            <person name="Weisblat D.A."/>
            <person name="Putnam N.H."/>
            <person name="Rokhsar D.S."/>
        </authorList>
    </citation>
    <scope>NUCLEOTIDE SEQUENCE</scope>
    <source>
        <strain evidence="4 6">I ESC-2004</strain>
    </source>
</reference>
<evidence type="ECO:0000259" key="3">
    <source>
        <dbReference type="PROSITE" id="PS50001"/>
    </source>
</evidence>
<evidence type="ECO:0000256" key="1">
    <source>
        <dbReference type="ARBA" id="ARBA00022999"/>
    </source>
</evidence>
<keyword evidence="1 2" id="KW-0727">SH2 domain</keyword>
<dbReference type="GO" id="GO:0046854">
    <property type="term" value="P:phosphatidylinositol phosphate biosynthetic process"/>
    <property type="evidence" value="ECO:0007669"/>
    <property type="project" value="TreeGrafter"/>
</dbReference>
<evidence type="ECO:0000313" key="6">
    <source>
        <dbReference type="Proteomes" id="UP000014760"/>
    </source>
</evidence>
<dbReference type="Gene3D" id="3.30.505.10">
    <property type="entry name" value="SH2 domain"/>
    <property type="match status" value="1"/>
</dbReference>
<feature type="domain" description="SH2" evidence="3">
    <location>
        <begin position="22"/>
        <end position="134"/>
    </location>
</feature>
<reference evidence="6" key="1">
    <citation type="submission" date="2012-12" db="EMBL/GenBank/DDBJ databases">
        <authorList>
            <person name="Hellsten U."/>
            <person name="Grimwood J."/>
            <person name="Chapman J.A."/>
            <person name="Shapiro H."/>
            <person name="Aerts A."/>
            <person name="Otillar R.P."/>
            <person name="Terry A.Y."/>
            <person name="Boore J.L."/>
            <person name="Simakov O."/>
            <person name="Marletaz F."/>
            <person name="Cho S.-J."/>
            <person name="Edsinger-Gonzales E."/>
            <person name="Havlak P."/>
            <person name="Kuo D.-H."/>
            <person name="Larsson T."/>
            <person name="Lv J."/>
            <person name="Arendt D."/>
            <person name="Savage R."/>
            <person name="Osoegawa K."/>
            <person name="de Jong P."/>
            <person name="Lindberg D.R."/>
            <person name="Seaver E.C."/>
            <person name="Weisblat D.A."/>
            <person name="Putnam N.H."/>
            <person name="Grigoriev I.V."/>
            <person name="Rokhsar D.S."/>
        </authorList>
    </citation>
    <scope>NUCLEOTIDE SEQUENCE</scope>
    <source>
        <strain evidence="6">I ESC-2004</strain>
    </source>
</reference>
<dbReference type="PANTHER" id="PTHR10155:SF16">
    <property type="entry name" value="SUPPRESSOR OF CYTOKINE SIGNALING 2"/>
    <property type="match status" value="1"/>
</dbReference>
<dbReference type="OrthoDB" id="10063348at2759"/>
<dbReference type="AlphaFoldDB" id="R7U0Z7"/>
<proteinExistence type="predicted"/>
<dbReference type="Pfam" id="PF00017">
    <property type="entry name" value="SH2"/>
    <property type="match status" value="1"/>
</dbReference>
<evidence type="ECO:0000313" key="5">
    <source>
        <dbReference type="EnsemblMetazoa" id="CapteP76715"/>
    </source>
</evidence>
<dbReference type="EMBL" id="KB308607">
    <property type="protein sequence ID" value="ELT97301.1"/>
    <property type="molecule type" value="Genomic_DNA"/>
</dbReference>
<sequence>KLSEEEQVILKETYNYLDNCLYFYQDFQMEAARLRLNNYQVGTFLLRPSSDPNYLLSLSVKTSRGTTSVRIAFKNKKFYLDSDPNMRHQLPTFDSIPSLLHSYMKLATSVHKNRVVFLEASGRKDTPISLKKPCLRVVGSLKHLCRLVIH</sequence>
<protein>
    <recommendedName>
        <fullName evidence="3">SH2 domain-containing protein</fullName>
    </recommendedName>
</protein>
<keyword evidence="6" id="KW-1185">Reference proteome</keyword>
<dbReference type="GO" id="GO:0005942">
    <property type="term" value="C:phosphatidylinositol 3-kinase complex"/>
    <property type="evidence" value="ECO:0007669"/>
    <property type="project" value="TreeGrafter"/>
</dbReference>
<name>R7U0Z7_CAPTE</name>
<evidence type="ECO:0000256" key="2">
    <source>
        <dbReference type="PROSITE-ProRule" id="PRU00191"/>
    </source>
</evidence>
<organism evidence="4">
    <name type="scientific">Capitella teleta</name>
    <name type="common">Polychaete worm</name>
    <dbReference type="NCBI Taxonomy" id="283909"/>
    <lineage>
        <taxon>Eukaryota</taxon>
        <taxon>Metazoa</taxon>
        <taxon>Spiralia</taxon>
        <taxon>Lophotrochozoa</taxon>
        <taxon>Annelida</taxon>
        <taxon>Polychaeta</taxon>
        <taxon>Sedentaria</taxon>
        <taxon>Scolecida</taxon>
        <taxon>Capitellidae</taxon>
        <taxon>Capitella</taxon>
    </lineage>
</organism>